<dbReference type="GO" id="GO:0005634">
    <property type="term" value="C:nucleus"/>
    <property type="evidence" value="ECO:0007669"/>
    <property type="project" value="TreeGrafter"/>
</dbReference>
<gene>
    <name evidence="2" type="ORF">P8C59_005649</name>
</gene>
<organism evidence="2 3">
    <name type="scientific">Phyllachora maydis</name>
    <dbReference type="NCBI Taxonomy" id="1825666"/>
    <lineage>
        <taxon>Eukaryota</taxon>
        <taxon>Fungi</taxon>
        <taxon>Dikarya</taxon>
        <taxon>Ascomycota</taxon>
        <taxon>Pezizomycotina</taxon>
        <taxon>Sordariomycetes</taxon>
        <taxon>Sordariomycetidae</taxon>
        <taxon>Phyllachorales</taxon>
        <taxon>Phyllachoraceae</taxon>
        <taxon>Phyllachora</taxon>
    </lineage>
</organism>
<accession>A0AAD9MEQ1</accession>
<evidence type="ECO:0000256" key="1">
    <source>
        <dbReference type="SAM" id="MobiDB-lite"/>
    </source>
</evidence>
<dbReference type="PANTHER" id="PTHR13464">
    <property type="entry name" value="TRANSCRIPTIONAL REGULATOR PROTEIN HCNGP"/>
    <property type="match status" value="1"/>
</dbReference>
<feature type="compositionally biased region" description="Acidic residues" evidence="1">
    <location>
        <begin position="8"/>
        <end position="22"/>
    </location>
</feature>
<name>A0AAD9MEQ1_9PEZI</name>
<dbReference type="Proteomes" id="UP001217918">
    <property type="component" value="Unassembled WGS sequence"/>
</dbReference>
<protein>
    <submittedName>
        <fullName evidence="2">Uncharacterized protein</fullName>
    </submittedName>
</protein>
<dbReference type="EMBL" id="JAQQPM010000004">
    <property type="protein sequence ID" value="KAK2071208.1"/>
    <property type="molecule type" value="Genomic_DNA"/>
</dbReference>
<dbReference type="GO" id="GO:0006355">
    <property type="term" value="P:regulation of DNA-templated transcription"/>
    <property type="evidence" value="ECO:0007669"/>
    <property type="project" value="InterPro"/>
</dbReference>
<comment type="caution">
    <text evidence="2">The sequence shown here is derived from an EMBL/GenBank/DDBJ whole genome shotgun (WGS) entry which is preliminary data.</text>
</comment>
<keyword evidence="3" id="KW-1185">Reference proteome</keyword>
<feature type="compositionally biased region" description="Low complexity" evidence="1">
    <location>
        <begin position="51"/>
        <end position="60"/>
    </location>
</feature>
<reference evidence="2" key="1">
    <citation type="journal article" date="2023" name="Mol. Plant Microbe Interact.">
        <title>Elucidating the Obligate Nature and Biological Capacity of an Invasive Fungal Corn Pathogen.</title>
        <authorList>
            <person name="MacCready J.S."/>
            <person name="Roggenkamp E.M."/>
            <person name="Gdanetz K."/>
            <person name="Chilvers M.I."/>
        </authorList>
    </citation>
    <scope>NUCLEOTIDE SEQUENCE</scope>
    <source>
        <strain evidence="2">PM02</strain>
    </source>
</reference>
<evidence type="ECO:0000313" key="2">
    <source>
        <dbReference type="EMBL" id="KAK2071208.1"/>
    </source>
</evidence>
<sequence length="339" mass="35761">MELVAYESSDDDDDDDDADDAEPPAQRQVETPDKAGDGVELKARPGRDAGARPLGPALGPARPPPGQLESTAPDEFAIDSAPRSPYTAARTLLRDLSLPAMPNMDIPASPPGTPPASSAALTKKFEHFLELKRTKGVHFNARLAGAAAVRNPALMDRLLGFAGLEGDARGLAGQYVTTLPGGLGWDPAAFPESAKLEALSRTQEATRRERERRPGEPLDFVSGSGAVTAGGGGGGGGGDSRCIAERRKTRFDASDLSLTCATEPSPGTYPHAPAPLLRPPALLPVMCDFAKNFYIYTSCVDPGAHFFRTQLDGSRKRACAKGPHERYIMLPGDCPLCCG</sequence>
<feature type="compositionally biased region" description="Basic and acidic residues" evidence="1">
    <location>
        <begin position="30"/>
        <end position="50"/>
    </location>
</feature>
<feature type="region of interest" description="Disordered" evidence="1">
    <location>
        <begin position="1"/>
        <end position="72"/>
    </location>
</feature>
<dbReference type="AlphaFoldDB" id="A0AAD9MEQ1"/>
<feature type="compositionally biased region" description="Basic and acidic residues" evidence="1">
    <location>
        <begin position="204"/>
        <end position="216"/>
    </location>
</feature>
<dbReference type="InterPro" id="IPR012479">
    <property type="entry name" value="SAP30BP"/>
</dbReference>
<feature type="region of interest" description="Disordered" evidence="1">
    <location>
        <begin position="198"/>
        <end position="238"/>
    </location>
</feature>
<dbReference type="Pfam" id="PF07818">
    <property type="entry name" value="HCNGP"/>
    <property type="match status" value="1"/>
</dbReference>
<feature type="compositionally biased region" description="Gly residues" evidence="1">
    <location>
        <begin position="228"/>
        <end position="238"/>
    </location>
</feature>
<dbReference type="PANTHER" id="PTHR13464:SF0">
    <property type="entry name" value="SAP30-BINDING PROTEIN"/>
    <property type="match status" value="1"/>
</dbReference>
<evidence type="ECO:0000313" key="3">
    <source>
        <dbReference type="Proteomes" id="UP001217918"/>
    </source>
</evidence>
<proteinExistence type="predicted"/>